<dbReference type="Proteomes" id="UP000483672">
    <property type="component" value="Unassembled WGS sequence"/>
</dbReference>
<accession>A0A6G1LYJ9</accession>
<evidence type="ECO:0000256" key="2">
    <source>
        <dbReference type="SAM" id="SignalP"/>
    </source>
</evidence>
<evidence type="ECO:0000313" key="3">
    <source>
        <dbReference type="EMBL" id="KAF3217405.1"/>
    </source>
</evidence>
<feature type="chain" id="PRO_5041093825" evidence="2">
    <location>
        <begin position="24"/>
        <end position="321"/>
    </location>
</feature>
<organism evidence="3 4">
    <name type="scientific">Orbilia oligospora</name>
    <name type="common">Nematode-trapping fungus</name>
    <name type="synonym">Arthrobotrys oligospora</name>
    <dbReference type="NCBI Taxonomy" id="2813651"/>
    <lineage>
        <taxon>Eukaryota</taxon>
        <taxon>Fungi</taxon>
        <taxon>Dikarya</taxon>
        <taxon>Ascomycota</taxon>
        <taxon>Pezizomycotina</taxon>
        <taxon>Orbiliomycetes</taxon>
        <taxon>Orbiliales</taxon>
        <taxon>Orbiliaceae</taxon>
        <taxon>Orbilia</taxon>
    </lineage>
</organism>
<protein>
    <submittedName>
        <fullName evidence="3">Uncharacterized protein</fullName>
    </submittedName>
</protein>
<evidence type="ECO:0000313" key="4">
    <source>
        <dbReference type="Proteomes" id="UP000483672"/>
    </source>
</evidence>
<feature type="signal peptide" evidence="2">
    <location>
        <begin position="1"/>
        <end position="23"/>
    </location>
</feature>
<sequence length="321" mass="36216">MKALSIFRTFCCAAIAVGSCALAAPMESLEAEHHLTKRMLSASKAANYFGGFLLVPRSELSSWTTENAGLLNSYLVFSRKVREETTKLKTEPYVALLRAYSSRYAKQMYPDNPLAFISWQEFVNEGLIKALHRPWGEKWKLPEFALSPDDRLKGLSAELLKVYPHAEIENEEDFNDRPLLRSAKITTVEYVAEFSLPFPSISSLSDWLFDPRPPPDEPGQAQDDLDGLDDSGSDDPLFIELDRRERIEVSLRAIYSQLGALVEDLRGFNLQVQLTGNIPIPPENAQPIIKIIKETIDGWERLKDLVGVLATTMRLLKETLE</sequence>
<comment type="caution">
    <text evidence="3">The sequence shown here is derived from an EMBL/GenBank/DDBJ whole genome shotgun (WGS) entry which is preliminary data.</text>
</comment>
<dbReference type="AlphaFoldDB" id="A0A6G1LYJ9"/>
<proteinExistence type="predicted"/>
<evidence type="ECO:0000256" key="1">
    <source>
        <dbReference type="SAM" id="MobiDB-lite"/>
    </source>
</evidence>
<reference evidence="3 4" key="1">
    <citation type="submission" date="2019-06" db="EMBL/GenBank/DDBJ databases">
        <authorList>
            <person name="Palmer J.M."/>
        </authorList>
    </citation>
    <scope>NUCLEOTIDE SEQUENCE [LARGE SCALE GENOMIC DNA]</scope>
    <source>
        <strain evidence="3 4">TWF191</strain>
    </source>
</reference>
<name>A0A6G1LYJ9_ORBOL</name>
<keyword evidence="2" id="KW-0732">Signal</keyword>
<gene>
    <name evidence="3" type="ORF">TWF191_008573</name>
</gene>
<dbReference type="EMBL" id="WIPF01000059">
    <property type="protein sequence ID" value="KAF3217405.1"/>
    <property type="molecule type" value="Genomic_DNA"/>
</dbReference>
<feature type="region of interest" description="Disordered" evidence="1">
    <location>
        <begin position="209"/>
        <end position="229"/>
    </location>
</feature>
<dbReference type="PROSITE" id="PS51257">
    <property type="entry name" value="PROKAR_LIPOPROTEIN"/>
    <property type="match status" value="1"/>
</dbReference>